<evidence type="ECO:0000259" key="8">
    <source>
        <dbReference type="PROSITE" id="PS50002"/>
    </source>
</evidence>
<dbReference type="SMART" id="SM00721">
    <property type="entry name" value="BAR"/>
    <property type="match status" value="1"/>
</dbReference>
<evidence type="ECO:0000256" key="6">
    <source>
        <dbReference type="SAM" id="Coils"/>
    </source>
</evidence>
<dbReference type="PANTHER" id="PTHR47174:SF3">
    <property type="entry name" value="BRIDGING INTEGRATOR 3"/>
    <property type="match status" value="1"/>
</dbReference>
<dbReference type="PANTHER" id="PTHR47174">
    <property type="entry name" value="BRIDGING INTEGRATOR 3"/>
    <property type="match status" value="1"/>
</dbReference>
<proteinExistence type="predicted"/>
<evidence type="ECO:0000256" key="2">
    <source>
        <dbReference type="ARBA" id="ARBA00022443"/>
    </source>
</evidence>
<dbReference type="Gene3D" id="1.20.1270.60">
    <property type="entry name" value="Arfaptin homology (AH) domain/BAR domain"/>
    <property type="match status" value="1"/>
</dbReference>
<evidence type="ECO:0000256" key="3">
    <source>
        <dbReference type="ARBA" id="ARBA00022490"/>
    </source>
</evidence>
<feature type="compositionally biased region" description="Basic and acidic residues" evidence="7">
    <location>
        <begin position="550"/>
        <end position="576"/>
    </location>
</feature>
<feature type="compositionally biased region" description="Basic residues" evidence="7">
    <location>
        <begin position="269"/>
        <end position="283"/>
    </location>
</feature>
<dbReference type="EMBL" id="JAKELL010000053">
    <property type="protein sequence ID" value="KAH8986592.1"/>
    <property type="molecule type" value="Genomic_DNA"/>
</dbReference>
<sequence length="719" mass="79623">MAGKRLGRLRQWADEVINTKDKATLTGEAKELEQEIEVRKEGLQRLQLAAEQYHRSISKKKLSIALDDPDKILPRDAFGVTMVRHGEDFADDSLLGQALVKFGRAFCNVATAQEALGRSLGSTFIIALQRFLDQVKDYEVERKKLETRRLNKDAAMKQVERLENNKKTKEKDLREAQEELEKSEFRYDEAEADVQARIEAIQQNEIDQIRELGSLLDNELNYAEQYAQILRDVKNNWPGKQQIAKLMEPRRYIGPMHDFARERAESPKPKIRSRASSKARPRSRSPSQGDSDSEAENEPPQPRSRKGSVRSRAGSVRSRKRSDSQTTTGSAVEAAREKKDKEEKKKGSWSMWGRNGSKKDREQFAALRDGADEDSDSSDPEGAPGTSAQSLKSTSLLSLGKWSKPQQNPSPRIPPLGSKARSGELERQVVRAVSDYLGSADELSFNTGDEIVVIGEVIDGWMMGQLGGKKGLFPTVYTEPIAAGSRRVTPTPSAAPPLLRRKSSSKGSSDVPTESLSGSRHSLVDTEAPALPRFGLRTERVQMTNMQEDDASHPFGDHHATTHDTDTEHDHEREQQPEALASAALGGGLGYGYDSESLAESAADESEQESSHLVRRRASDDDGFVNYQFNNNGSSTNTSTSTSSGPQKKVPPPLPRRQTDARKAPPPPPPPRRPDIRASPQPPSYYGLRDGQTGDCTNFVQAVGRATGMCANCQRMHID</sequence>
<dbReference type="SMART" id="SM00326">
    <property type="entry name" value="SH3"/>
    <property type="match status" value="1"/>
</dbReference>
<name>A0AAD4LEH7_9AGAM</name>
<feature type="domain" description="SH3" evidence="8">
    <location>
        <begin position="425"/>
        <end position="483"/>
    </location>
</feature>
<dbReference type="GO" id="GO:0005737">
    <property type="term" value="C:cytoplasm"/>
    <property type="evidence" value="ECO:0007669"/>
    <property type="project" value="InterPro"/>
</dbReference>
<accession>A0AAD4LEH7</accession>
<keyword evidence="4" id="KW-0206">Cytoskeleton</keyword>
<keyword evidence="11" id="KW-1185">Reference proteome</keyword>
<keyword evidence="3" id="KW-0963">Cytoplasm</keyword>
<evidence type="ECO:0000256" key="4">
    <source>
        <dbReference type="ARBA" id="ARBA00023212"/>
    </source>
</evidence>
<dbReference type="Gene3D" id="2.30.30.40">
    <property type="entry name" value="SH3 Domains"/>
    <property type="match status" value="1"/>
</dbReference>
<evidence type="ECO:0000256" key="1">
    <source>
        <dbReference type="ARBA" id="ARBA00004245"/>
    </source>
</evidence>
<comment type="caution">
    <text evidence="10">The sequence shown here is derived from an EMBL/GenBank/DDBJ whole genome shotgun (WGS) entry which is preliminary data.</text>
</comment>
<protein>
    <recommendedName>
        <fullName evidence="12">BAR-domain-containing protein</fullName>
    </recommendedName>
</protein>
<feature type="compositionally biased region" description="Low complexity" evidence="7">
    <location>
        <begin position="387"/>
        <end position="404"/>
    </location>
</feature>
<keyword evidence="2 5" id="KW-0728">SH3 domain</keyword>
<feature type="compositionally biased region" description="Low complexity" evidence="7">
    <location>
        <begin position="592"/>
        <end position="601"/>
    </location>
</feature>
<feature type="region of interest" description="Disordered" evidence="7">
    <location>
        <begin position="259"/>
        <end position="425"/>
    </location>
</feature>
<evidence type="ECO:0000256" key="7">
    <source>
        <dbReference type="SAM" id="MobiDB-lite"/>
    </source>
</evidence>
<feature type="region of interest" description="Disordered" evidence="7">
    <location>
        <begin position="484"/>
        <end position="694"/>
    </location>
</feature>
<evidence type="ECO:0000256" key="5">
    <source>
        <dbReference type="PROSITE-ProRule" id="PRU00192"/>
    </source>
</evidence>
<feature type="compositionally biased region" description="Basic and acidic residues" evidence="7">
    <location>
        <begin position="334"/>
        <end position="346"/>
    </location>
</feature>
<evidence type="ECO:0008006" key="12">
    <source>
        <dbReference type="Google" id="ProtNLM"/>
    </source>
</evidence>
<dbReference type="Proteomes" id="UP001201163">
    <property type="component" value="Unassembled WGS sequence"/>
</dbReference>
<evidence type="ECO:0000313" key="11">
    <source>
        <dbReference type="Proteomes" id="UP001201163"/>
    </source>
</evidence>
<evidence type="ECO:0000313" key="10">
    <source>
        <dbReference type="EMBL" id="KAH8986592.1"/>
    </source>
</evidence>
<feature type="domain" description="BAR" evidence="9">
    <location>
        <begin position="14"/>
        <end position="246"/>
    </location>
</feature>
<feature type="compositionally biased region" description="Basic and acidic residues" evidence="7">
    <location>
        <begin position="259"/>
        <end position="268"/>
    </location>
</feature>
<evidence type="ECO:0000259" key="9">
    <source>
        <dbReference type="PROSITE" id="PS51021"/>
    </source>
</evidence>
<feature type="coiled-coil region" evidence="6">
    <location>
        <begin position="128"/>
        <end position="193"/>
    </location>
</feature>
<dbReference type="Pfam" id="PF03114">
    <property type="entry name" value="BAR"/>
    <property type="match status" value="1"/>
</dbReference>
<dbReference type="InterPro" id="IPR001452">
    <property type="entry name" value="SH3_domain"/>
</dbReference>
<dbReference type="GO" id="GO:0051666">
    <property type="term" value="P:actin cortical patch localization"/>
    <property type="evidence" value="ECO:0007669"/>
    <property type="project" value="InterPro"/>
</dbReference>
<comment type="subcellular location">
    <subcellularLocation>
        <location evidence="1">Cytoplasm</location>
        <location evidence="1">Cytoskeleton</location>
    </subcellularLocation>
</comment>
<dbReference type="GO" id="GO:0006897">
    <property type="term" value="P:endocytosis"/>
    <property type="evidence" value="ECO:0007669"/>
    <property type="project" value="InterPro"/>
</dbReference>
<dbReference type="PROSITE" id="PS51021">
    <property type="entry name" value="BAR"/>
    <property type="match status" value="1"/>
</dbReference>
<organism evidence="10 11">
    <name type="scientific">Lactarius akahatsu</name>
    <dbReference type="NCBI Taxonomy" id="416441"/>
    <lineage>
        <taxon>Eukaryota</taxon>
        <taxon>Fungi</taxon>
        <taxon>Dikarya</taxon>
        <taxon>Basidiomycota</taxon>
        <taxon>Agaricomycotina</taxon>
        <taxon>Agaricomycetes</taxon>
        <taxon>Russulales</taxon>
        <taxon>Russulaceae</taxon>
        <taxon>Lactarius</taxon>
    </lineage>
</organism>
<dbReference type="InterPro" id="IPR027267">
    <property type="entry name" value="AH/BAR_dom_sf"/>
</dbReference>
<dbReference type="InterPro" id="IPR004148">
    <property type="entry name" value="BAR_dom"/>
</dbReference>
<gene>
    <name evidence="10" type="ORF">EDB92DRAFT_1878802</name>
</gene>
<dbReference type="GO" id="GO:0015629">
    <property type="term" value="C:actin cytoskeleton"/>
    <property type="evidence" value="ECO:0007669"/>
    <property type="project" value="TreeGrafter"/>
</dbReference>
<dbReference type="SUPFAM" id="SSF50044">
    <property type="entry name" value="SH3-domain"/>
    <property type="match status" value="1"/>
</dbReference>
<feature type="compositionally biased region" description="Polar residues" evidence="7">
    <location>
        <begin position="510"/>
        <end position="520"/>
    </location>
</feature>
<dbReference type="AlphaFoldDB" id="A0AAD4LEH7"/>
<feature type="compositionally biased region" description="Basic and acidic residues" evidence="7">
    <location>
        <begin position="609"/>
        <end position="620"/>
    </location>
</feature>
<dbReference type="SUPFAM" id="SSF103657">
    <property type="entry name" value="BAR/IMD domain-like"/>
    <property type="match status" value="1"/>
</dbReference>
<dbReference type="PROSITE" id="PS50002">
    <property type="entry name" value="SH3"/>
    <property type="match status" value="1"/>
</dbReference>
<dbReference type="CDD" id="cd00174">
    <property type="entry name" value="SH3"/>
    <property type="match status" value="1"/>
</dbReference>
<keyword evidence="6" id="KW-0175">Coiled coil</keyword>
<dbReference type="InterPro" id="IPR036028">
    <property type="entry name" value="SH3-like_dom_sf"/>
</dbReference>
<dbReference type="InterPro" id="IPR046982">
    <property type="entry name" value="BIN3/RVS161-like"/>
</dbReference>
<dbReference type="Pfam" id="PF14604">
    <property type="entry name" value="SH3_9"/>
    <property type="match status" value="1"/>
</dbReference>
<reference evidence="10" key="1">
    <citation type="submission" date="2022-01" db="EMBL/GenBank/DDBJ databases">
        <title>Comparative genomics reveals a dynamic genome evolution in the ectomycorrhizal milk-cap (Lactarius) mushrooms.</title>
        <authorList>
            <consortium name="DOE Joint Genome Institute"/>
            <person name="Lebreton A."/>
            <person name="Tang N."/>
            <person name="Kuo A."/>
            <person name="LaButti K."/>
            <person name="Drula E."/>
            <person name="Barry K."/>
            <person name="Clum A."/>
            <person name="Lipzen A."/>
            <person name="Mousain D."/>
            <person name="Ng V."/>
            <person name="Wang R."/>
            <person name="Wang X."/>
            <person name="Dai Y."/>
            <person name="Henrissat B."/>
            <person name="Grigoriev I.V."/>
            <person name="Guerin-Laguette A."/>
            <person name="Yu F."/>
            <person name="Martin F.M."/>
        </authorList>
    </citation>
    <scope>NUCLEOTIDE SEQUENCE</scope>
    <source>
        <strain evidence="10">QP</strain>
    </source>
</reference>
<feature type="compositionally biased region" description="Low complexity" evidence="7">
    <location>
        <begin position="630"/>
        <end position="645"/>
    </location>
</feature>